<name>A0ABQ4B3F5_9ACTN</name>
<evidence type="ECO:0000313" key="4">
    <source>
        <dbReference type="Proteomes" id="UP000624709"/>
    </source>
</evidence>
<evidence type="ECO:0000256" key="1">
    <source>
        <dbReference type="SAM" id="MobiDB-lite"/>
    </source>
</evidence>
<keyword evidence="4" id="KW-1185">Reference proteome</keyword>
<reference evidence="3 4" key="1">
    <citation type="submission" date="2021-01" db="EMBL/GenBank/DDBJ databases">
        <title>Whole genome shotgun sequence of Actinoplanes palleronii NBRC 14916.</title>
        <authorList>
            <person name="Komaki H."/>
            <person name="Tamura T."/>
        </authorList>
    </citation>
    <scope>NUCLEOTIDE SEQUENCE [LARGE SCALE GENOMIC DNA]</scope>
    <source>
        <strain evidence="3 4">NBRC 14916</strain>
    </source>
</reference>
<proteinExistence type="predicted"/>
<keyword evidence="2" id="KW-0812">Transmembrane</keyword>
<protein>
    <submittedName>
        <fullName evidence="3">Uncharacterized protein</fullName>
    </submittedName>
</protein>
<gene>
    <name evidence="3" type="ORF">Apa02nite_013120</name>
</gene>
<keyword evidence="2" id="KW-1133">Transmembrane helix</keyword>
<sequence length="52" mass="5425">MLAQFPKPLTPMPSREPFGSDLSRTPPAMVPVLALALLLSAVLVGLVTVALP</sequence>
<dbReference type="RefSeq" id="WP_198170647.1">
    <property type="nucleotide sequence ID" value="NZ_BAAATY010000008.1"/>
</dbReference>
<organism evidence="3 4">
    <name type="scientific">Actinoplanes palleronii</name>
    <dbReference type="NCBI Taxonomy" id="113570"/>
    <lineage>
        <taxon>Bacteria</taxon>
        <taxon>Bacillati</taxon>
        <taxon>Actinomycetota</taxon>
        <taxon>Actinomycetes</taxon>
        <taxon>Micromonosporales</taxon>
        <taxon>Micromonosporaceae</taxon>
        <taxon>Actinoplanes</taxon>
    </lineage>
</organism>
<accession>A0ABQ4B3F5</accession>
<dbReference type="EMBL" id="BOMS01000017">
    <property type="protein sequence ID" value="GIE65204.1"/>
    <property type="molecule type" value="Genomic_DNA"/>
</dbReference>
<feature type="transmembrane region" description="Helical" evidence="2">
    <location>
        <begin position="28"/>
        <end position="51"/>
    </location>
</feature>
<dbReference type="Proteomes" id="UP000624709">
    <property type="component" value="Unassembled WGS sequence"/>
</dbReference>
<evidence type="ECO:0000256" key="2">
    <source>
        <dbReference type="SAM" id="Phobius"/>
    </source>
</evidence>
<evidence type="ECO:0000313" key="3">
    <source>
        <dbReference type="EMBL" id="GIE65204.1"/>
    </source>
</evidence>
<comment type="caution">
    <text evidence="3">The sequence shown here is derived from an EMBL/GenBank/DDBJ whole genome shotgun (WGS) entry which is preliminary data.</text>
</comment>
<feature type="region of interest" description="Disordered" evidence="1">
    <location>
        <begin position="1"/>
        <end position="21"/>
    </location>
</feature>
<keyword evidence="2" id="KW-0472">Membrane</keyword>